<dbReference type="InterPro" id="IPR050328">
    <property type="entry name" value="Dev_Immune_Receptor"/>
</dbReference>
<dbReference type="PROSITE" id="PS00028">
    <property type="entry name" value="ZINC_FINGER_C2H2_1"/>
    <property type="match status" value="1"/>
</dbReference>
<dbReference type="GO" id="GO:0008270">
    <property type="term" value="F:zinc ion binding"/>
    <property type="evidence" value="ECO:0007669"/>
    <property type="project" value="UniProtKB-KW"/>
</dbReference>
<keyword evidence="2" id="KW-0732">Signal</keyword>
<dbReference type="InterPro" id="IPR003591">
    <property type="entry name" value="Leu-rich_rpt_typical-subtyp"/>
</dbReference>
<dbReference type="InterPro" id="IPR032675">
    <property type="entry name" value="LRR_dom_sf"/>
</dbReference>
<evidence type="ECO:0000256" key="6">
    <source>
        <dbReference type="SAM" id="MobiDB-lite"/>
    </source>
</evidence>
<evidence type="ECO:0000256" key="5">
    <source>
        <dbReference type="SAM" id="Coils"/>
    </source>
</evidence>
<gene>
    <name evidence="8" type="ORF">TBRA_LOCUS10885</name>
</gene>
<evidence type="ECO:0000313" key="8">
    <source>
        <dbReference type="EMBL" id="CAB0039127.1"/>
    </source>
</evidence>
<protein>
    <recommendedName>
        <fullName evidence="7">C2H2-type domain-containing protein</fullName>
    </recommendedName>
</protein>
<evidence type="ECO:0000259" key="7">
    <source>
        <dbReference type="PROSITE" id="PS50157"/>
    </source>
</evidence>
<dbReference type="InterPro" id="IPR013087">
    <property type="entry name" value="Znf_C2H2_type"/>
</dbReference>
<feature type="domain" description="C2H2-type" evidence="7">
    <location>
        <begin position="229"/>
        <end position="257"/>
    </location>
</feature>
<sequence length="1168" mass="133696">MGGNYHPVASAKRWITRLLQPTRYILCFNFLFGKIEYIRYTSSRSSLRNFLQVSAAPFTRRVAGGRREEEKNRACRSRVYRRRRRIEHINTLIAEACAAPLQKFAFVCAARQPRHPFVRVYNLQNGEMCVVARAGLYAGYIVNYLCVNFSSRIVGARNISRKKNEEDPQEEELCAARGSCASLLRSPAASSSSSSRLRFIRMESSDISECAPRSNLKTHNDVVHTGTRYACDICGRQFSQRSNLKAHIDLVHNGVEYTCDTMNIHRDVRGRTASTLVKKIVKSEDTIYNVNQVRKSCSLSSSCSVSLDLSNMNLGPILDKRLLKSPYIEELILRDNVIEKLSPGVFDDLPNLKVLDLSRNKLSAEDMLSFGSHDNLETLIFDYNEPRTDSSNSTPSLDLDEDLVYPNLKNLSLRGISLDLSFEHWNRSFPALERLDLSDNSLEHVQLTGFMGKIQHSVKNLILQNTNLSQLNITEVYYVEELDLSGNNFSDVLYTSDEKESDSYLRFGVISNLLKLNLSNCRIRSIDEEAFKNVYHIVELDLSNNQISFLDDNLLRSFRKLYLSNNPSLRQLKFLQQIPNLDTLALDSMSNKKLVETLDSLDFSQVLDWKVRALSLKDNGLTKLPMKFMNQSSYLEEVDLSDNKLSSFEHWKHFDVLTKLNVRNNLVANFSDTPLDSGIKLEELYVGDNPAREIELQVLTNLPSNCTLSWEHYYNYIRLNGERSQREQNNHASSKPALKIHTMYTIVSDSYLLFLFFPSTEGSCGKSNFHRGRVKKAEKKGIDQPRAIKEKISESVFFFAMVHRIETIIITRGRYTCTARKMDQTRWRANTRAAVVLHRIAVLSTANTVPYVLANGTTLQVTTEFAKILEEMQKENDKTQAYAERVEKENSENREIIKRLEAQMTELVSSTRIGQSRGRHINFRDTFNTHYISSVAGSQPATDQQNRNGTTATNRNEQITPEALSNNTQLATTNTVSRTVSSQLDIGRIVRGWNLKYSGEPGDSIEEFLERVRECRRLTQLTDNDLLNAMSELLTGSARLWARQTQQEWTSWQHFCNEARACFGVDRRFQQALIKEAQRRTQGDLEPVRSYIFALLTIMSKFEDQWPVEMQLDLLHTNMRPDLQMQVRRSSVTTVGQLLELAREAEGIELARRVIRDLHPKNTVSCPN</sequence>
<dbReference type="PANTHER" id="PTHR24373:SF370">
    <property type="entry name" value="FISH-LIPS, ISOFORM E"/>
    <property type="match status" value="1"/>
</dbReference>
<dbReference type="PROSITE" id="PS50157">
    <property type="entry name" value="ZINC_FINGER_C2H2_2"/>
    <property type="match status" value="1"/>
</dbReference>
<dbReference type="Pfam" id="PF13855">
    <property type="entry name" value="LRR_8"/>
    <property type="match status" value="2"/>
</dbReference>
<dbReference type="GO" id="GO:0005615">
    <property type="term" value="C:extracellular space"/>
    <property type="evidence" value="ECO:0007669"/>
    <property type="project" value="TreeGrafter"/>
</dbReference>
<dbReference type="SMART" id="SM00355">
    <property type="entry name" value="ZnF_C2H2"/>
    <property type="match status" value="1"/>
</dbReference>
<evidence type="ECO:0000256" key="3">
    <source>
        <dbReference type="ARBA" id="ARBA00022737"/>
    </source>
</evidence>
<reference evidence="8 9" key="1">
    <citation type="submission" date="2020-02" db="EMBL/GenBank/DDBJ databases">
        <authorList>
            <person name="Ferguson B K."/>
        </authorList>
    </citation>
    <scope>NUCLEOTIDE SEQUENCE [LARGE SCALE GENOMIC DNA]</scope>
</reference>
<dbReference type="PANTHER" id="PTHR24373">
    <property type="entry name" value="SLIT RELATED LEUCINE-RICH REPEAT NEURONAL PROTEIN"/>
    <property type="match status" value="1"/>
</dbReference>
<keyword evidence="4" id="KW-0862">Zinc</keyword>
<dbReference type="InterPro" id="IPR036236">
    <property type="entry name" value="Znf_C2H2_sf"/>
</dbReference>
<evidence type="ECO:0000256" key="1">
    <source>
        <dbReference type="ARBA" id="ARBA00022614"/>
    </source>
</evidence>
<dbReference type="EMBL" id="CADCXV010000940">
    <property type="protein sequence ID" value="CAB0039127.1"/>
    <property type="molecule type" value="Genomic_DNA"/>
</dbReference>
<keyword evidence="4" id="KW-0479">Metal-binding</keyword>
<feature type="region of interest" description="Disordered" evidence="6">
    <location>
        <begin position="935"/>
        <end position="956"/>
    </location>
</feature>
<dbReference type="Pfam" id="PF00096">
    <property type="entry name" value="zf-C2H2"/>
    <property type="match status" value="1"/>
</dbReference>
<dbReference type="SUPFAM" id="SSF57667">
    <property type="entry name" value="beta-beta-alpha zinc fingers"/>
    <property type="match status" value="1"/>
</dbReference>
<proteinExistence type="predicted"/>
<keyword evidence="9" id="KW-1185">Reference proteome</keyword>
<keyword evidence="3" id="KW-0677">Repeat</keyword>
<dbReference type="GO" id="GO:0031012">
    <property type="term" value="C:extracellular matrix"/>
    <property type="evidence" value="ECO:0007669"/>
    <property type="project" value="TreeGrafter"/>
</dbReference>
<evidence type="ECO:0000256" key="2">
    <source>
        <dbReference type="ARBA" id="ARBA00022729"/>
    </source>
</evidence>
<dbReference type="AlphaFoldDB" id="A0A6H5INQ5"/>
<keyword evidence="4" id="KW-0863">Zinc-finger</keyword>
<dbReference type="InterPro" id="IPR001611">
    <property type="entry name" value="Leu-rich_rpt"/>
</dbReference>
<accession>A0A6H5INQ5</accession>
<dbReference type="Gene3D" id="3.30.160.60">
    <property type="entry name" value="Classic Zinc Finger"/>
    <property type="match status" value="1"/>
</dbReference>
<dbReference type="OrthoDB" id="2013775at2759"/>
<name>A0A6H5INQ5_9HYME</name>
<feature type="coiled-coil region" evidence="5">
    <location>
        <begin position="869"/>
        <end position="906"/>
    </location>
</feature>
<keyword evidence="5" id="KW-0175">Coiled coil</keyword>
<evidence type="ECO:0000313" key="9">
    <source>
        <dbReference type="Proteomes" id="UP000479190"/>
    </source>
</evidence>
<organism evidence="8 9">
    <name type="scientific">Trichogramma brassicae</name>
    <dbReference type="NCBI Taxonomy" id="86971"/>
    <lineage>
        <taxon>Eukaryota</taxon>
        <taxon>Metazoa</taxon>
        <taxon>Ecdysozoa</taxon>
        <taxon>Arthropoda</taxon>
        <taxon>Hexapoda</taxon>
        <taxon>Insecta</taxon>
        <taxon>Pterygota</taxon>
        <taxon>Neoptera</taxon>
        <taxon>Endopterygota</taxon>
        <taxon>Hymenoptera</taxon>
        <taxon>Apocrita</taxon>
        <taxon>Proctotrupomorpha</taxon>
        <taxon>Chalcidoidea</taxon>
        <taxon>Trichogrammatidae</taxon>
        <taxon>Trichogramma</taxon>
    </lineage>
</organism>
<evidence type="ECO:0000256" key="4">
    <source>
        <dbReference type="PROSITE-ProRule" id="PRU00042"/>
    </source>
</evidence>
<dbReference type="Gene3D" id="3.80.10.10">
    <property type="entry name" value="Ribonuclease Inhibitor"/>
    <property type="match status" value="3"/>
</dbReference>
<dbReference type="Proteomes" id="UP000479190">
    <property type="component" value="Unassembled WGS sequence"/>
</dbReference>
<dbReference type="SMART" id="SM00369">
    <property type="entry name" value="LRR_TYP"/>
    <property type="match status" value="5"/>
</dbReference>
<dbReference type="SUPFAM" id="SSF52058">
    <property type="entry name" value="L domain-like"/>
    <property type="match status" value="1"/>
</dbReference>
<dbReference type="PROSITE" id="PS51450">
    <property type="entry name" value="LRR"/>
    <property type="match status" value="1"/>
</dbReference>
<keyword evidence="1" id="KW-0433">Leucine-rich repeat</keyword>